<keyword evidence="2" id="KW-1185">Reference proteome</keyword>
<accession>A0A5A7RAR8</accession>
<evidence type="ECO:0000313" key="1">
    <source>
        <dbReference type="EMBL" id="GER54376.1"/>
    </source>
</evidence>
<evidence type="ECO:0000313" key="2">
    <source>
        <dbReference type="Proteomes" id="UP000325081"/>
    </source>
</evidence>
<organism evidence="1 2">
    <name type="scientific">Striga asiatica</name>
    <name type="common">Asiatic witchweed</name>
    <name type="synonym">Buchnera asiatica</name>
    <dbReference type="NCBI Taxonomy" id="4170"/>
    <lineage>
        <taxon>Eukaryota</taxon>
        <taxon>Viridiplantae</taxon>
        <taxon>Streptophyta</taxon>
        <taxon>Embryophyta</taxon>
        <taxon>Tracheophyta</taxon>
        <taxon>Spermatophyta</taxon>
        <taxon>Magnoliopsida</taxon>
        <taxon>eudicotyledons</taxon>
        <taxon>Gunneridae</taxon>
        <taxon>Pentapetalae</taxon>
        <taxon>asterids</taxon>
        <taxon>lamiids</taxon>
        <taxon>Lamiales</taxon>
        <taxon>Orobanchaceae</taxon>
        <taxon>Buchnereae</taxon>
        <taxon>Striga</taxon>
    </lineage>
</organism>
<dbReference type="EMBL" id="BKCP01011070">
    <property type="protein sequence ID" value="GER54376.1"/>
    <property type="molecule type" value="Genomic_DNA"/>
</dbReference>
<name>A0A5A7RAR8_STRAF</name>
<gene>
    <name evidence="1" type="ORF">STAS_31963</name>
</gene>
<dbReference type="AlphaFoldDB" id="A0A5A7RAR8"/>
<dbReference type="OrthoDB" id="5598607at2759"/>
<protein>
    <submittedName>
        <fullName evidence="1">1-deoxy-D-xylulose-5-phosphate synthase</fullName>
    </submittedName>
</protein>
<proteinExistence type="predicted"/>
<reference evidence="2" key="1">
    <citation type="journal article" date="2019" name="Curr. Biol.">
        <title>Genome Sequence of Striga asiatica Provides Insight into the Evolution of Plant Parasitism.</title>
        <authorList>
            <person name="Yoshida S."/>
            <person name="Kim S."/>
            <person name="Wafula E.K."/>
            <person name="Tanskanen J."/>
            <person name="Kim Y.M."/>
            <person name="Honaas L."/>
            <person name="Yang Z."/>
            <person name="Spallek T."/>
            <person name="Conn C.E."/>
            <person name="Ichihashi Y."/>
            <person name="Cheong K."/>
            <person name="Cui S."/>
            <person name="Der J.P."/>
            <person name="Gundlach H."/>
            <person name="Jiao Y."/>
            <person name="Hori C."/>
            <person name="Ishida J.K."/>
            <person name="Kasahara H."/>
            <person name="Kiba T."/>
            <person name="Kim M.S."/>
            <person name="Koo N."/>
            <person name="Laohavisit A."/>
            <person name="Lee Y.H."/>
            <person name="Lumba S."/>
            <person name="McCourt P."/>
            <person name="Mortimer J.C."/>
            <person name="Mutuku J.M."/>
            <person name="Nomura T."/>
            <person name="Sasaki-Sekimoto Y."/>
            <person name="Seto Y."/>
            <person name="Wang Y."/>
            <person name="Wakatake T."/>
            <person name="Sakakibara H."/>
            <person name="Demura T."/>
            <person name="Yamaguchi S."/>
            <person name="Yoneyama K."/>
            <person name="Manabe R.I."/>
            <person name="Nelson D.C."/>
            <person name="Schulman A.H."/>
            <person name="Timko M.P."/>
            <person name="dePamphilis C.W."/>
            <person name="Choi D."/>
            <person name="Shirasu K."/>
        </authorList>
    </citation>
    <scope>NUCLEOTIDE SEQUENCE [LARGE SCALE GENOMIC DNA]</scope>
    <source>
        <strain evidence="2">cv. UVA1</strain>
    </source>
</reference>
<comment type="caution">
    <text evidence="1">The sequence shown here is derived from an EMBL/GenBank/DDBJ whole genome shotgun (WGS) entry which is preliminary data.</text>
</comment>
<dbReference type="Proteomes" id="UP000325081">
    <property type="component" value="Unassembled WGS sequence"/>
</dbReference>
<sequence>MIYIDDSKFYLLRGTAAEGHACHVKELLFGHEKVFVRNILSETECCGPTRDDRDFKQRLGMPPITRSIADSKCCIVIIGLSVLAAIKAASLHTLAISAPANPGIDTENLIPSLNIGFVDRNLTIKPPGPQQGLVQYIGPVCTCKYNHTRSCPESIHLDEKLIQRAFTLVIPTGKSPTATSSAYGVYFVDEDYARSTLSSLLE</sequence>